<dbReference type="Gene3D" id="3.40.640.10">
    <property type="entry name" value="Type I PLP-dependent aspartate aminotransferase-like (Major domain)"/>
    <property type="match status" value="1"/>
</dbReference>
<dbReference type="OrthoDB" id="10261433at2759"/>
<dbReference type="Pfam" id="PF00202">
    <property type="entry name" value="Aminotran_3"/>
    <property type="match status" value="1"/>
</dbReference>
<comment type="subunit">
    <text evidence="4">Homotetramer.</text>
</comment>
<dbReference type="CDD" id="cd00610">
    <property type="entry name" value="OAT_like"/>
    <property type="match status" value="1"/>
</dbReference>
<dbReference type="PIRSF" id="PIRSF000521">
    <property type="entry name" value="Transaminase_4ab_Lys_Orn"/>
    <property type="match status" value="1"/>
</dbReference>
<dbReference type="GO" id="GO:0030170">
    <property type="term" value="F:pyridoxal phosphate binding"/>
    <property type="evidence" value="ECO:0007669"/>
    <property type="project" value="InterPro"/>
</dbReference>
<dbReference type="InterPro" id="IPR015424">
    <property type="entry name" value="PyrdxlP-dep_Trfase"/>
</dbReference>
<evidence type="ECO:0000256" key="11">
    <source>
        <dbReference type="RuleBase" id="RU003560"/>
    </source>
</evidence>
<dbReference type="PANTHER" id="PTHR45688:SF3">
    <property type="entry name" value="ALANINE--GLYOXYLATE AMINOTRANSFERASE 2, MITOCHONDRIAL"/>
    <property type="match status" value="1"/>
</dbReference>
<comment type="subcellular location">
    <subcellularLocation>
        <location evidence="2">Mitochondrion</location>
    </subcellularLocation>
</comment>
<keyword evidence="7" id="KW-0808">Transferase</keyword>
<dbReference type="FunFam" id="3.40.640.10:FF:000004">
    <property type="entry name" value="Acetylornithine aminotransferase"/>
    <property type="match status" value="1"/>
</dbReference>
<dbReference type="PANTHER" id="PTHR45688">
    <property type="match status" value="1"/>
</dbReference>
<keyword evidence="13" id="KW-1185">Reference proteome</keyword>
<reference evidence="12" key="1">
    <citation type="submission" date="2022-10" db="EMBL/GenBank/DDBJ databases">
        <title>Novel sulphate-reducing endosymbionts in the free-living metamonad Anaeramoeba.</title>
        <authorList>
            <person name="Jerlstrom-Hultqvist J."/>
            <person name="Cepicka I."/>
            <person name="Gallot-Lavallee L."/>
            <person name="Salas-Leiva D."/>
            <person name="Curtis B.A."/>
            <person name="Zahonova K."/>
            <person name="Pipaliya S."/>
            <person name="Dacks J."/>
            <person name="Roger A.J."/>
        </authorList>
    </citation>
    <scope>NUCLEOTIDE SEQUENCE</scope>
    <source>
        <strain evidence="12">BMAN</strain>
    </source>
</reference>
<dbReference type="GO" id="GO:0019481">
    <property type="term" value="P:L-alanine catabolic process, by transamination"/>
    <property type="evidence" value="ECO:0007669"/>
    <property type="project" value="TreeGrafter"/>
</dbReference>
<comment type="cofactor">
    <cofactor evidence="1">
        <name>pyridoxal 5'-phosphate</name>
        <dbReference type="ChEBI" id="CHEBI:597326"/>
    </cofactor>
</comment>
<accession>A0A9Q0LF38</accession>
<comment type="caution">
    <text evidence="12">The sequence shown here is derived from an EMBL/GenBank/DDBJ whole genome shotgun (WGS) entry which is preliminary data.</text>
</comment>
<keyword evidence="6 12" id="KW-0032">Aminotransferase</keyword>
<evidence type="ECO:0000256" key="4">
    <source>
        <dbReference type="ARBA" id="ARBA00011881"/>
    </source>
</evidence>
<sequence>MEKLMLPPFDYKPTPYEGLIFDGKMQYVFDEKGERYLDCIAGICTVSVGHSHPKIIKAAKDQYDKIQHITNIYLHPNIVEYSEKLASKFPGNLKVCYFCNSGSEANEFAMQLARSYTGQFDIIALRNAYHGMGAAMDLTANAAWKQPTPHGFGIHHALLPDTYRGPFNGEDAGEKYAQDVEDLIGTSTCGKVAGFICEPIQGVGGVIEYPPDYLKRVYEIVRKHGGLCIADEVQTGFGRTGDNYWGFQNYGVIPDIVTMAKGIGNGAPLAAVVTTPEIAQSITKKHHFNTFGGNPISMAIGKAVLEVIDEENIQEKAKEVGGYLHSELEKMREKHKLIGKIRGRGLMCGIDLVEDQKTKKPATTQAGEVMEKLKDLKVLIGKGGLFGNILRIKPPMCITKPDINYFIKALDVVLDSVEKKI</sequence>
<dbReference type="PROSITE" id="PS00600">
    <property type="entry name" value="AA_TRANSFER_CLASS_3"/>
    <property type="match status" value="1"/>
</dbReference>
<dbReference type="InterPro" id="IPR049704">
    <property type="entry name" value="Aminotrans_3_PPA_site"/>
</dbReference>
<dbReference type="GO" id="GO:0008453">
    <property type="term" value="F:alanine-glyoxylate transaminase activity"/>
    <property type="evidence" value="ECO:0007669"/>
    <property type="project" value="UniProtKB-EC"/>
</dbReference>
<keyword evidence="9" id="KW-0809">Transit peptide</keyword>
<evidence type="ECO:0000313" key="12">
    <source>
        <dbReference type="EMBL" id="KAJ5070085.1"/>
    </source>
</evidence>
<dbReference type="AlphaFoldDB" id="A0A9Q0LF38"/>
<evidence type="ECO:0000256" key="8">
    <source>
        <dbReference type="ARBA" id="ARBA00022898"/>
    </source>
</evidence>
<evidence type="ECO:0000256" key="1">
    <source>
        <dbReference type="ARBA" id="ARBA00001933"/>
    </source>
</evidence>
<evidence type="ECO:0000256" key="3">
    <source>
        <dbReference type="ARBA" id="ARBA00008954"/>
    </source>
</evidence>
<evidence type="ECO:0000313" key="13">
    <source>
        <dbReference type="Proteomes" id="UP001149090"/>
    </source>
</evidence>
<keyword evidence="8 11" id="KW-0663">Pyridoxal phosphate</keyword>
<dbReference type="OMA" id="GHTYMGH"/>
<organism evidence="12 13">
    <name type="scientific">Anaeramoeba ignava</name>
    <name type="common">Anaerobic marine amoeba</name>
    <dbReference type="NCBI Taxonomy" id="1746090"/>
    <lineage>
        <taxon>Eukaryota</taxon>
        <taxon>Metamonada</taxon>
        <taxon>Anaeramoebidae</taxon>
        <taxon>Anaeramoeba</taxon>
    </lineage>
</organism>
<dbReference type="InterPro" id="IPR005814">
    <property type="entry name" value="Aminotrans_3"/>
</dbReference>
<gene>
    <name evidence="12" type="ORF">M0811_11289</name>
</gene>
<evidence type="ECO:0000256" key="2">
    <source>
        <dbReference type="ARBA" id="ARBA00004173"/>
    </source>
</evidence>
<dbReference type="SUPFAM" id="SSF53383">
    <property type="entry name" value="PLP-dependent transferases"/>
    <property type="match status" value="1"/>
</dbReference>
<name>A0A9Q0LF38_ANAIG</name>
<dbReference type="EC" id="2.6.1.44" evidence="5"/>
<dbReference type="GO" id="GO:0009436">
    <property type="term" value="P:glyoxylate catabolic process"/>
    <property type="evidence" value="ECO:0007669"/>
    <property type="project" value="TreeGrafter"/>
</dbReference>
<dbReference type="Gene3D" id="3.90.1150.10">
    <property type="entry name" value="Aspartate Aminotransferase, domain 1"/>
    <property type="match status" value="1"/>
</dbReference>
<dbReference type="EMBL" id="JAPDFW010000099">
    <property type="protein sequence ID" value="KAJ5070085.1"/>
    <property type="molecule type" value="Genomic_DNA"/>
</dbReference>
<dbReference type="GO" id="GO:0005739">
    <property type="term" value="C:mitochondrion"/>
    <property type="evidence" value="ECO:0007669"/>
    <property type="project" value="UniProtKB-SubCell"/>
</dbReference>
<dbReference type="InterPro" id="IPR015422">
    <property type="entry name" value="PyrdxlP-dep_Trfase_small"/>
</dbReference>
<comment type="similarity">
    <text evidence="3 11">Belongs to the class-III pyridoxal-phosphate-dependent aminotransferase family.</text>
</comment>
<evidence type="ECO:0000256" key="10">
    <source>
        <dbReference type="ARBA" id="ARBA00023128"/>
    </source>
</evidence>
<dbReference type="Proteomes" id="UP001149090">
    <property type="component" value="Unassembled WGS sequence"/>
</dbReference>
<dbReference type="InterPro" id="IPR015421">
    <property type="entry name" value="PyrdxlP-dep_Trfase_major"/>
</dbReference>
<evidence type="ECO:0000256" key="9">
    <source>
        <dbReference type="ARBA" id="ARBA00022946"/>
    </source>
</evidence>
<evidence type="ECO:0000256" key="5">
    <source>
        <dbReference type="ARBA" id="ARBA00013049"/>
    </source>
</evidence>
<protein>
    <recommendedName>
        <fullName evidence="5">alanine--glyoxylate transaminase</fullName>
        <ecNumber evidence="5">2.6.1.44</ecNumber>
    </recommendedName>
</protein>
<evidence type="ECO:0000256" key="7">
    <source>
        <dbReference type="ARBA" id="ARBA00022679"/>
    </source>
</evidence>
<evidence type="ECO:0000256" key="6">
    <source>
        <dbReference type="ARBA" id="ARBA00022576"/>
    </source>
</evidence>
<proteinExistence type="inferred from homology"/>
<keyword evidence="10" id="KW-0496">Mitochondrion</keyword>